<proteinExistence type="predicted"/>
<dbReference type="OrthoDB" id="5846371at2759"/>
<dbReference type="Proteomes" id="UP000271889">
    <property type="component" value="Unassembled WGS sequence"/>
</dbReference>
<name>A0A3P6QJ60_CYLGO</name>
<protein>
    <recommendedName>
        <fullName evidence="3">Fibronectin type-III domain-containing protein</fullName>
    </recommendedName>
</protein>
<evidence type="ECO:0000313" key="2">
    <source>
        <dbReference type="Proteomes" id="UP000271889"/>
    </source>
</evidence>
<accession>A0A3P6QJ60</accession>
<dbReference type="EMBL" id="UYRV01000877">
    <property type="protein sequence ID" value="VDK45747.1"/>
    <property type="molecule type" value="Genomic_DNA"/>
</dbReference>
<reference evidence="1 2" key="1">
    <citation type="submission" date="2018-11" db="EMBL/GenBank/DDBJ databases">
        <authorList>
            <consortium name="Pathogen Informatics"/>
        </authorList>
    </citation>
    <scope>NUCLEOTIDE SEQUENCE [LARGE SCALE GENOMIC DNA]</scope>
</reference>
<evidence type="ECO:0000313" key="1">
    <source>
        <dbReference type="EMBL" id="VDK45747.1"/>
    </source>
</evidence>
<dbReference type="AlphaFoldDB" id="A0A3P6QJ60"/>
<evidence type="ECO:0008006" key="3">
    <source>
        <dbReference type="Google" id="ProtNLM"/>
    </source>
</evidence>
<gene>
    <name evidence="1" type="ORF">CGOC_LOCUS586</name>
</gene>
<organism evidence="1 2">
    <name type="scientific">Cylicostephanus goldi</name>
    <name type="common">Nematode worm</name>
    <dbReference type="NCBI Taxonomy" id="71465"/>
    <lineage>
        <taxon>Eukaryota</taxon>
        <taxon>Metazoa</taxon>
        <taxon>Ecdysozoa</taxon>
        <taxon>Nematoda</taxon>
        <taxon>Chromadorea</taxon>
        <taxon>Rhabditida</taxon>
        <taxon>Rhabditina</taxon>
        <taxon>Rhabditomorpha</taxon>
        <taxon>Strongyloidea</taxon>
        <taxon>Strongylidae</taxon>
        <taxon>Cylicostephanus</taxon>
    </lineage>
</organism>
<sequence>MNELKKDELSWVVEPRQEPGMVLYKVSLYKEKLAGDAHTAVTTMTKLTLPTELLQSWSSAQKFDVNIAAINAWMSLNITKTGLQAPLKPPTVPTNVRLYATQQVTSVLRNVFFTFAS</sequence>
<keyword evidence="2" id="KW-1185">Reference proteome</keyword>